<dbReference type="EnsemblPlants" id="AVESA.00010b.r2.1AG0041140.1">
    <property type="protein sequence ID" value="AVESA.00010b.r2.1AG0041140.1.CDS"/>
    <property type="gene ID" value="AVESA.00010b.r2.1AG0041140"/>
</dbReference>
<name>A0ACD5TEV0_AVESA</name>
<accession>A0ACD5TEV0</accession>
<protein>
    <submittedName>
        <fullName evidence="1">Uncharacterized protein</fullName>
    </submittedName>
</protein>
<reference evidence="1" key="1">
    <citation type="submission" date="2021-05" db="EMBL/GenBank/DDBJ databases">
        <authorList>
            <person name="Scholz U."/>
            <person name="Mascher M."/>
            <person name="Fiebig A."/>
        </authorList>
    </citation>
    <scope>NUCLEOTIDE SEQUENCE [LARGE SCALE GENOMIC DNA]</scope>
</reference>
<evidence type="ECO:0000313" key="2">
    <source>
        <dbReference type="Proteomes" id="UP001732700"/>
    </source>
</evidence>
<keyword evidence="2" id="KW-1185">Reference proteome</keyword>
<reference evidence="1" key="2">
    <citation type="submission" date="2025-09" db="UniProtKB">
        <authorList>
            <consortium name="EnsemblPlants"/>
        </authorList>
    </citation>
    <scope>IDENTIFICATION</scope>
</reference>
<evidence type="ECO:0000313" key="1">
    <source>
        <dbReference type="EnsemblPlants" id="AVESA.00010b.r2.1AG0041140.1.CDS"/>
    </source>
</evidence>
<organism evidence="1 2">
    <name type="scientific">Avena sativa</name>
    <name type="common">Oat</name>
    <dbReference type="NCBI Taxonomy" id="4498"/>
    <lineage>
        <taxon>Eukaryota</taxon>
        <taxon>Viridiplantae</taxon>
        <taxon>Streptophyta</taxon>
        <taxon>Embryophyta</taxon>
        <taxon>Tracheophyta</taxon>
        <taxon>Spermatophyta</taxon>
        <taxon>Magnoliopsida</taxon>
        <taxon>Liliopsida</taxon>
        <taxon>Poales</taxon>
        <taxon>Poaceae</taxon>
        <taxon>BOP clade</taxon>
        <taxon>Pooideae</taxon>
        <taxon>Poodae</taxon>
        <taxon>Poeae</taxon>
        <taxon>Poeae Chloroplast Group 1 (Aveneae type)</taxon>
        <taxon>Aveninae</taxon>
        <taxon>Avena</taxon>
    </lineage>
</organism>
<sequence>MEELPEENTGLPPQLLNLIPDDREWRKAREAGDHGGRSSRASGIFDAEKGEELELKLGLPGVKREEDGESCSALSLGRLPERLASTGAKRGFFDTVEAKPQGYDQRQRDREGCGNELTLGGGGESSMLSGERKKGCCPPPSTHGSAAAPAAPLHSSSSPQGRAAVLPVVGWPPVRSFRRNLTNGTSSKQSPERQNDEAADKAKLICKKRPLVKINMDGIPIGRKVNLTAYDSYQKLSSAVEELFRGFLEAQNDLSCAESGEQRAQEKIFSGLLDGTGEYALVYEDDDGDRMLVGDIPWSAFVSAAKRLRVMRRSELPHDLIGANSGRVADC</sequence>
<proteinExistence type="predicted"/>
<dbReference type="Proteomes" id="UP001732700">
    <property type="component" value="Chromosome 1A"/>
</dbReference>